<dbReference type="eggNOG" id="COG2770">
    <property type="taxonomic scope" value="Bacteria"/>
</dbReference>
<dbReference type="GO" id="GO:0006355">
    <property type="term" value="P:regulation of DNA-templated transcription"/>
    <property type="evidence" value="ECO:0007669"/>
    <property type="project" value="InterPro"/>
</dbReference>
<reference evidence="6 7" key="1">
    <citation type="journal article" date="2004" name="Nucleic Acids Res.">
        <title>Genome sequence of Symbiobacterium thermophilum, an uncultivable bacterium that depends on microbial commensalism.</title>
        <authorList>
            <person name="Ueda K."/>
            <person name="Yamashita A."/>
            <person name="Ishikawa J."/>
            <person name="Shimada M."/>
            <person name="Watsuji T."/>
            <person name="Morimura K."/>
            <person name="Ikeda H."/>
            <person name="Hattori M."/>
            <person name="Beppu T."/>
        </authorList>
    </citation>
    <scope>NUCLEOTIDE SEQUENCE [LARGE SCALE GENOMIC DNA]</scope>
    <source>
        <strain evidence="7">T / IAM 14863</strain>
    </source>
</reference>
<evidence type="ECO:0000313" key="6">
    <source>
        <dbReference type="EMBL" id="BAD42090.1"/>
    </source>
</evidence>
<dbReference type="SUPFAM" id="SSF55073">
    <property type="entry name" value="Nucleotide cyclase"/>
    <property type="match status" value="1"/>
</dbReference>
<evidence type="ECO:0000256" key="1">
    <source>
        <dbReference type="SAM" id="Coils"/>
    </source>
</evidence>
<proteinExistence type="predicted"/>
<feature type="domain" description="PAC" evidence="3">
    <location>
        <begin position="187"/>
        <end position="239"/>
    </location>
</feature>
<dbReference type="GO" id="GO:0043709">
    <property type="term" value="P:cell adhesion involved in single-species biofilm formation"/>
    <property type="evidence" value="ECO:0007669"/>
    <property type="project" value="TreeGrafter"/>
</dbReference>
<dbReference type="RefSeq" id="WP_011197223.1">
    <property type="nucleotide sequence ID" value="NC_006177.1"/>
</dbReference>
<evidence type="ECO:0000259" key="3">
    <source>
        <dbReference type="PROSITE" id="PS50113"/>
    </source>
</evidence>
<feature type="domain" description="GGDEF" evidence="5">
    <location>
        <begin position="271"/>
        <end position="404"/>
    </location>
</feature>
<accession>Q67JR0</accession>
<dbReference type="HOGENOM" id="CLU_000445_11_4_9"/>
<evidence type="ECO:0000259" key="4">
    <source>
        <dbReference type="PROSITE" id="PS50885"/>
    </source>
</evidence>
<dbReference type="EMBL" id="AP006840">
    <property type="protein sequence ID" value="BAD42090.1"/>
    <property type="molecule type" value="Genomic_DNA"/>
</dbReference>
<dbReference type="PANTHER" id="PTHR45138:SF9">
    <property type="entry name" value="DIGUANYLATE CYCLASE DGCM-RELATED"/>
    <property type="match status" value="1"/>
</dbReference>
<dbReference type="Proteomes" id="UP000000417">
    <property type="component" value="Chromosome"/>
</dbReference>
<dbReference type="Pfam" id="PF00990">
    <property type="entry name" value="GGDEF"/>
    <property type="match status" value="1"/>
</dbReference>
<dbReference type="PROSITE" id="PS50112">
    <property type="entry name" value="PAS"/>
    <property type="match status" value="1"/>
</dbReference>
<keyword evidence="7" id="KW-1185">Reference proteome</keyword>
<dbReference type="PROSITE" id="PS50887">
    <property type="entry name" value="GGDEF"/>
    <property type="match status" value="1"/>
</dbReference>
<dbReference type="STRING" id="292459.STH3108"/>
<feature type="coiled-coil region" evidence="1">
    <location>
        <begin position="109"/>
        <end position="136"/>
    </location>
</feature>
<dbReference type="SMART" id="SM00086">
    <property type="entry name" value="PAC"/>
    <property type="match status" value="1"/>
</dbReference>
<dbReference type="GO" id="GO:0052621">
    <property type="term" value="F:diguanylate cyclase activity"/>
    <property type="evidence" value="ECO:0007669"/>
    <property type="project" value="TreeGrafter"/>
</dbReference>
<evidence type="ECO:0000259" key="2">
    <source>
        <dbReference type="PROSITE" id="PS50112"/>
    </source>
</evidence>
<dbReference type="PANTHER" id="PTHR45138">
    <property type="entry name" value="REGULATORY COMPONENTS OF SENSORY TRANSDUCTION SYSTEM"/>
    <property type="match status" value="1"/>
</dbReference>
<keyword evidence="1" id="KW-0175">Coiled coil</keyword>
<sequence length="425" mass="46652">MTDKTSLDHAVEALRGLLADPKADAEPPPELQHHAGFAALYRDLSALRPHLTRICQGDLSHPIHEQGPLAGCRKSLQARLRHLTWQVQMVAAGDFSQRGESLGEFSTAFNEMTEALARARAELQRSEARYRLLAEHVADVIVTLDGEGRFLYVSPSAQALLGYAPDELAGRPLCDITPSAEAPRPGTVVELTVRCRDGTTRWAEVNTAALPPGAGDGAVLVCVFRDISARKRLESDLKHLATTDGLTGAYNRRSFVEVCGQELQRADRRARPTSLLLMDIDHFKRLNDRFGHAAGDEVLRQIVETGRRVLRSEDVVGRIGGDEFAVLLPATTLEQAGRVAEQLRTTYERLAVPARGGTATFTVSFGVAEWKPHLRTVEELLQRADRALYAAKNAGRNCVRTEEACGGRPQQDPPPQGRNCIVLKR</sequence>
<evidence type="ECO:0000259" key="5">
    <source>
        <dbReference type="PROSITE" id="PS50887"/>
    </source>
</evidence>
<dbReference type="CDD" id="cd06225">
    <property type="entry name" value="HAMP"/>
    <property type="match status" value="1"/>
</dbReference>
<dbReference type="InterPro" id="IPR003660">
    <property type="entry name" value="HAMP_dom"/>
</dbReference>
<feature type="domain" description="HAMP" evidence="4">
    <location>
        <begin position="74"/>
        <end position="128"/>
    </location>
</feature>
<evidence type="ECO:0000313" key="7">
    <source>
        <dbReference type="Proteomes" id="UP000000417"/>
    </source>
</evidence>
<dbReference type="SUPFAM" id="SSF55785">
    <property type="entry name" value="PYP-like sensor domain (PAS domain)"/>
    <property type="match status" value="1"/>
</dbReference>
<dbReference type="NCBIfam" id="TIGR00229">
    <property type="entry name" value="sensory_box"/>
    <property type="match status" value="1"/>
</dbReference>
<dbReference type="CDD" id="cd00130">
    <property type="entry name" value="PAS"/>
    <property type="match status" value="1"/>
</dbReference>
<dbReference type="GO" id="GO:0007165">
    <property type="term" value="P:signal transduction"/>
    <property type="evidence" value="ECO:0007669"/>
    <property type="project" value="InterPro"/>
</dbReference>
<dbReference type="InterPro" id="IPR000160">
    <property type="entry name" value="GGDEF_dom"/>
</dbReference>
<dbReference type="SMART" id="SM00267">
    <property type="entry name" value="GGDEF"/>
    <property type="match status" value="1"/>
</dbReference>
<dbReference type="InterPro" id="IPR013767">
    <property type="entry name" value="PAS_fold"/>
</dbReference>
<dbReference type="GO" id="GO:1902201">
    <property type="term" value="P:negative regulation of bacterial-type flagellum-dependent cell motility"/>
    <property type="evidence" value="ECO:0007669"/>
    <property type="project" value="TreeGrafter"/>
</dbReference>
<dbReference type="PROSITE" id="PS50885">
    <property type="entry name" value="HAMP"/>
    <property type="match status" value="1"/>
</dbReference>
<dbReference type="OrthoDB" id="9798833at2"/>
<dbReference type="CDD" id="cd01949">
    <property type="entry name" value="GGDEF"/>
    <property type="match status" value="1"/>
</dbReference>
<dbReference type="InterPro" id="IPR035965">
    <property type="entry name" value="PAS-like_dom_sf"/>
</dbReference>
<dbReference type="Pfam" id="PF00989">
    <property type="entry name" value="PAS"/>
    <property type="match status" value="1"/>
</dbReference>
<dbReference type="Gene3D" id="3.30.70.270">
    <property type="match status" value="1"/>
</dbReference>
<dbReference type="eggNOG" id="COG3706">
    <property type="taxonomic scope" value="Bacteria"/>
</dbReference>
<evidence type="ECO:0008006" key="8">
    <source>
        <dbReference type="Google" id="ProtNLM"/>
    </source>
</evidence>
<feature type="domain" description="PAS" evidence="2">
    <location>
        <begin position="126"/>
        <end position="171"/>
    </location>
</feature>
<dbReference type="FunFam" id="3.30.70.270:FF:000001">
    <property type="entry name" value="Diguanylate cyclase domain protein"/>
    <property type="match status" value="1"/>
</dbReference>
<dbReference type="GO" id="GO:0005886">
    <property type="term" value="C:plasma membrane"/>
    <property type="evidence" value="ECO:0007669"/>
    <property type="project" value="TreeGrafter"/>
</dbReference>
<dbReference type="SMART" id="SM00091">
    <property type="entry name" value="PAS"/>
    <property type="match status" value="1"/>
</dbReference>
<dbReference type="NCBIfam" id="TIGR00254">
    <property type="entry name" value="GGDEF"/>
    <property type="match status" value="1"/>
</dbReference>
<dbReference type="InterPro" id="IPR050469">
    <property type="entry name" value="Diguanylate_Cyclase"/>
</dbReference>
<dbReference type="AlphaFoldDB" id="Q67JR0"/>
<name>Q67JR0_SYMTH</name>
<protein>
    <recommendedName>
        <fullName evidence="8">Diguanylate cyclase</fullName>
    </recommendedName>
</protein>
<dbReference type="InterPro" id="IPR043128">
    <property type="entry name" value="Rev_trsase/Diguanyl_cyclase"/>
</dbReference>
<dbReference type="Gene3D" id="3.30.450.20">
    <property type="entry name" value="PAS domain"/>
    <property type="match status" value="1"/>
</dbReference>
<dbReference type="KEGG" id="sth:STH3108"/>
<dbReference type="InterPro" id="IPR000700">
    <property type="entry name" value="PAS-assoc_C"/>
</dbReference>
<dbReference type="PROSITE" id="PS50113">
    <property type="entry name" value="PAC"/>
    <property type="match status" value="1"/>
</dbReference>
<dbReference type="InterPro" id="IPR001610">
    <property type="entry name" value="PAC"/>
</dbReference>
<dbReference type="InterPro" id="IPR000014">
    <property type="entry name" value="PAS"/>
</dbReference>
<dbReference type="InterPro" id="IPR029787">
    <property type="entry name" value="Nucleotide_cyclase"/>
</dbReference>
<organism evidence="6 7">
    <name type="scientific">Symbiobacterium thermophilum (strain DSM 24528 / JCM 14929 / IAM 14863 / T)</name>
    <dbReference type="NCBI Taxonomy" id="292459"/>
    <lineage>
        <taxon>Bacteria</taxon>
        <taxon>Bacillati</taxon>
        <taxon>Bacillota</taxon>
        <taxon>Clostridia</taxon>
        <taxon>Eubacteriales</taxon>
        <taxon>Symbiobacteriaceae</taxon>
        <taxon>Symbiobacterium</taxon>
    </lineage>
</organism>
<gene>
    <name evidence="6" type="ordered locus">STH3108</name>
</gene>